<keyword evidence="12" id="KW-1185">Reference proteome</keyword>
<accession>A0AAV1HJ14</accession>
<dbReference type="PRINTS" id="PR01407">
    <property type="entry name" value="BUTYPHLNCDUF"/>
</dbReference>
<dbReference type="Pfam" id="PF00622">
    <property type="entry name" value="SPRY"/>
    <property type="match status" value="1"/>
</dbReference>
<dbReference type="InterPro" id="IPR013320">
    <property type="entry name" value="ConA-like_dom_sf"/>
</dbReference>
<keyword evidence="3 6" id="KW-0863">Zinc-finger</keyword>
<dbReference type="SMART" id="SM00184">
    <property type="entry name" value="RING"/>
    <property type="match status" value="1"/>
</dbReference>
<evidence type="ECO:0000259" key="9">
    <source>
        <dbReference type="PROSITE" id="PS50119"/>
    </source>
</evidence>
<dbReference type="InterPro" id="IPR027370">
    <property type="entry name" value="Znf-RING_euk"/>
</dbReference>
<dbReference type="Pfam" id="PF13445">
    <property type="entry name" value="zf-RING_UBOX"/>
    <property type="match status" value="1"/>
</dbReference>
<evidence type="ECO:0000313" key="12">
    <source>
        <dbReference type="Proteomes" id="UP001178508"/>
    </source>
</evidence>
<dbReference type="InterPro" id="IPR051051">
    <property type="entry name" value="E3_ubiq-ligase_TRIM/RNF"/>
</dbReference>
<dbReference type="PROSITE" id="PS50119">
    <property type="entry name" value="ZF_BBOX"/>
    <property type="match status" value="1"/>
</dbReference>
<feature type="domain" description="B box-type" evidence="9">
    <location>
        <begin position="145"/>
        <end position="185"/>
    </location>
</feature>
<dbReference type="EMBL" id="OY660886">
    <property type="protein sequence ID" value="CAJ1085923.1"/>
    <property type="molecule type" value="Genomic_DNA"/>
</dbReference>
<dbReference type="PANTHER" id="PTHR25465:SF32">
    <property type="entry name" value="BLOODTHIRSTY-RELATED GENE FAMILY, MEMBER 16 ISOFORM X1-RELATED"/>
    <property type="match status" value="1"/>
</dbReference>
<keyword evidence="5" id="KW-0391">Immunity</keyword>
<evidence type="ECO:0000256" key="4">
    <source>
        <dbReference type="ARBA" id="ARBA00022833"/>
    </source>
</evidence>
<evidence type="ECO:0000256" key="7">
    <source>
        <dbReference type="SAM" id="Coils"/>
    </source>
</evidence>
<dbReference type="SMART" id="SM00336">
    <property type="entry name" value="BBOX"/>
    <property type="match status" value="2"/>
</dbReference>
<dbReference type="CDD" id="cd13733">
    <property type="entry name" value="SPRY_PRY_C-I_1"/>
    <property type="match status" value="1"/>
</dbReference>
<dbReference type="CDD" id="cd19769">
    <property type="entry name" value="Bbox2_TRIM16-like"/>
    <property type="match status" value="1"/>
</dbReference>
<dbReference type="InterPro" id="IPR013083">
    <property type="entry name" value="Znf_RING/FYVE/PHD"/>
</dbReference>
<reference evidence="11" key="1">
    <citation type="submission" date="2023-08" db="EMBL/GenBank/DDBJ databases">
        <authorList>
            <person name="Alioto T."/>
            <person name="Alioto T."/>
            <person name="Gomez Garrido J."/>
        </authorList>
    </citation>
    <scope>NUCLEOTIDE SEQUENCE</scope>
</reference>
<dbReference type="InterPro" id="IPR043136">
    <property type="entry name" value="B30.2/SPRY_sf"/>
</dbReference>
<dbReference type="GO" id="GO:0008270">
    <property type="term" value="F:zinc ion binding"/>
    <property type="evidence" value="ECO:0007669"/>
    <property type="project" value="UniProtKB-KW"/>
</dbReference>
<dbReference type="GO" id="GO:0045087">
    <property type="term" value="P:innate immune response"/>
    <property type="evidence" value="ECO:0007669"/>
    <property type="project" value="UniProtKB-KW"/>
</dbReference>
<evidence type="ECO:0000259" key="8">
    <source>
        <dbReference type="PROSITE" id="PS50089"/>
    </source>
</evidence>
<dbReference type="PROSITE" id="PS50188">
    <property type="entry name" value="B302_SPRY"/>
    <property type="match status" value="1"/>
</dbReference>
<dbReference type="Gene3D" id="3.30.160.60">
    <property type="entry name" value="Classic Zinc Finger"/>
    <property type="match status" value="1"/>
</dbReference>
<dbReference type="InterPro" id="IPR000315">
    <property type="entry name" value="Znf_B-box"/>
</dbReference>
<dbReference type="InterPro" id="IPR001841">
    <property type="entry name" value="Znf_RING"/>
</dbReference>
<gene>
    <name evidence="11" type="ORF">XNOV1_A030934</name>
</gene>
<name>A0AAV1HJ14_XYRNO</name>
<dbReference type="InterPro" id="IPR017907">
    <property type="entry name" value="Znf_RING_CS"/>
</dbReference>
<dbReference type="PROSITE" id="PS00518">
    <property type="entry name" value="ZF_RING_1"/>
    <property type="match status" value="1"/>
</dbReference>
<dbReference type="InterPro" id="IPR058030">
    <property type="entry name" value="TRIM8/14/16/25/29/45/65_CC"/>
</dbReference>
<dbReference type="Gene3D" id="4.10.830.40">
    <property type="match status" value="1"/>
</dbReference>
<keyword evidence="1" id="KW-0399">Innate immunity</keyword>
<dbReference type="Gene3D" id="3.30.40.10">
    <property type="entry name" value="Zinc/RING finger domain, C3HC4 (zinc finger)"/>
    <property type="match status" value="1"/>
</dbReference>
<dbReference type="AlphaFoldDB" id="A0AAV1HJ14"/>
<protein>
    <submittedName>
        <fullName evidence="11">E3 ubiquitin-protein ligase TRIM38-like</fullName>
    </submittedName>
</protein>
<keyword evidence="2" id="KW-0479">Metal-binding</keyword>
<evidence type="ECO:0000256" key="6">
    <source>
        <dbReference type="PROSITE-ProRule" id="PRU00024"/>
    </source>
</evidence>
<dbReference type="PROSITE" id="PS50089">
    <property type="entry name" value="ZF_RING_2"/>
    <property type="match status" value="1"/>
</dbReference>
<sequence length="557" mass="64391">MSAFSVLASLPGDHLQCSLCLNIFDDPVTTPCGHTFCKACLSDHWERSDFYHCPTCNERFHGRPKISTNEVIEEISAQIKRRKIETSESAEATWQVKCDVCTEMKLKAFKSCLGCWTSYCKACLEFHQRVPGLMSHKLIDPVENLKDRMCKKHEKVLELFCRDEEVCICLLCNETDHKDHKTVPVEEEGPQQKEKIETQKEEIKLMIEDRMVKIQEFTTASEVSREKANTEMVDSEALFTTLIDRVHEAKTNLRRNIQEKLRKSQEKDNAIIEELQEEIAQLQRKNSELEELSQSDDHLQLLQTLQNLRAMSVTKNWSQISVYSELCVQTVRRAMTHLVHSFQSELKTLTDTELTRMRQYKESVTFDLATAGSGLVVTEFGKRLKYFNNASHSSSDDSERSNCPMILGKNGFTSGRHYWEVRVGLRNNWDVGVATETANRTGKVALREENGFYSIGKRGFDYEVHCSRNSVLHLNPRPREVGVYVDYNEGRVSFFDVDRKLHLYSFSRITFTEKIFPYFYLFSRGKKSEPLVLTSMEDQATFFARLYALRQASKTTE</sequence>
<evidence type="ECO:0000259" key="10">
    <source>
        <dbReference type="PROSITE" id="PS50188"/>
    </source>
</evidence>
<dbReference type="SUPFAM" id="SSF57845">
    <property type="entry name" value="B-box zinc-binding domain"/>
    <property type="match status" value="1"/>
</dbReference>
<dbReference type="SMART" id="SM00449">
    <property type="entry name" value="SPRY"/>
    <property type="match status" value="1"/>
</dbReference>
<organism evidence="11 12">
    <name type="scientific">Xyrichtys novacula</name>
    <name type="common">Pearly razorfish</name>
    <name type="synonym">Hemipteronotus novacula</name>
    <dbReference type="NCBI Taxonomy" id="13765"/>
    <lineage>
        <taxon>Eukaryota</taxon>
        <taxon>Metazoa</taxon>
        <taxon>Chordata</taxon>
        <taxon>Craniata</taxon>
        <taxon>Vertebrata</taxon>
        <taxon>Euteleostomi</taxon>
        <taxon>Actinopterygii</taxon>
        <taxon>Neopterygii</taxon>
        <taxon>Teleostei</taxon>
        <taxon>Neoteleostei</taxon>
        <taxon>Acanthomorphata</taxon>
        <taxon>Eupercaria</taxon>
        <taxon>Labriformes</taxon>
        <taxon>Labridae</taxon>
        <taxon>Xyrichtys</taxon>
    </lineage>
</organism>
<dbReference type="FunFam" id="2.60.120.920:FF:000004">
    <property type="entry name" value="Butyrophilin subfamily 1 member A1"/>
    <property type="match status" value="1"/>
</dbReference>
<dbReference type="Gene3D" id="2.60.120.920">
    <property type="match status" value="1"/>
</dbReference>
<keyword evidence="7" id="KW-0175">Coiled coil</keyword>
<dbReference type="SUPFAM" id="SSF57850">
    <property type="entry name" value="RING/U-box"/>
    <property type="match status" value="1"/>
</dbReference>
<evidence type="ECO:0000256" key="1">
    <source>
        <dbReference type="ARBA" id="ARBA00022588"/>
    </source>
</evidence>
<dbReference type="SUPFAM" id="SSF49899">
    <property type="entry name" value="Concanavalin A-like lectins/glucanases"/>
    <property type="match status" value="1"/>
</dbReference>
<evidence type="ECO:0000256" key="2">
    <source>
        <dbReference type="ARBA" id="ARBA00022723"/>
    </source>
</evidence>
<dbReference type="Pfam" id="PF00643">
    <property type="entry name" value="zf-B_box"/>
    <property type="match status" value="1"/>
</dbReference>
<dbReference type="PANTHER" id="PTHR25465">
    <property type="entry name" value="B-BOX DOMAIN CONTAINING"/>
    <property type="match status" value="1"/>
</dbReference>
<feature type="domain" description="B30.2/SPRY" evidence="10">
    <location>
        <begin position="344"/>
        <end position="538"/>
    </location>
</feature>
<keyword evidence="4" id="KW-0862">Zinc</keyword>
<dbReference type="Proteomes" id="UP001178508">
    <property type="component" value="Chromosome 23"/>
</dbReference>
<dbReference type="Pfam" id="PF25600">
    <property type="entry name" value="TRIM_CC"/>
    <property type="match status" value="1"/>
</dbReference>
<proteinExistence type="predicted"/>
<dbReference type="InterPro" id="IPR003879">
    <property type="entry name" value="Butyrophylin_SPRY"/>
</dbReference>
<evidence type="ECO:0000256" key="3">
    <source>
        <dbReference type="ARBA" id="ARBA00022771"/>
    </source>
</evidence>
<dbReference type="InterPro" id="IPR001870">
    <property type="entry name" value="B30.2/SPRY"/>
</dbReference>
<feature type="coiled-coil region" evidence="7">
    <location>
        <begin position="243"/>
        <end position="295"/>
    </location>
</feature>
<feature type="domain" description="RING-type" evidence="8">
    <location>
        <begin position="17"/>
        <end position="57"/>
    </location>
</feature>
<evidence type="ECO:0000313" key="11">
    <source>
        <dbReference type="EMBL" id="CAJ1085923.1"/>
    </source>
</evidence>
<evidence type="ECO:0000256" key="5">
    <source>
        <dbReference type="ARBA" id="ARBA00022859"/>
    </source>
</evidence>
<dbReference type="InterPro" id="IPR003877">
    <property type="entry name" value="SPRY_dom"/>
</dbReference>